<feature type="region of interest" description="Disordered" evidence="1">
    <location>
        <begin position="152"/>
        <end position="183"/>
    </location>
</feature>
<accession>A0A699KIU9</accession>
<organism evidence="2">
    <name type="scientific">Tanacetum cinerariifolium</name>
    <name type="common">Dalmatian daisy</name>
    <name type="synonym">Chrysanthemum cinerariifolium</name>
    <dbReference type="NCBI Taxonomy" id="118510"/>
    <lineage>
        <taxon>Eukaryota</taxon>
        <taxon>Viridiplantae</taxon>
        <taxon>Streptophyta</taxon>
        <taxon>Embryophyta</taxon>
        <taxon>Tracheophyta</taxon>
        <taxon>Spermatophyta</taxon>
        <taxon>Magnoliopsida</taxon>
        <taxon>eudicotyledons</taxon>
        <taxon>Gunneridae</taxon>
        <taxon>Pentapetalae</taxon>
        <taxon>asterids</taxon>
        <taxon>campanulids</taxon>
        <taxon>Asterales</taxon>
        <taxon>Asteraceae</taxon>
        <taxon>Asteroideae</taxon>
        <taxon>Anthemideae</taxon>
        <taxon>Anthemidinae</taxon>
        <taxon>Tanacetum</taxon>
    </lineage>
</organism>
<reference evidence="2" key="1">
    <citation type="journal article" date="2019" name="Sci. Rep.">
        <title>Draft genome of Tanacetum cinerariifolium, the natural source of mosquito coil.</title>
        <authorList>
            <person name="Yamashiro T."/>
            <person name="Shiraishi A."/>
            <person name="Satake H."/>
            <person name="Nakayama K."/>
        </authorList>
    </citation>
    <scope>NUCLEOTIDE SEQUENCE</scope>
</reference>
<evidence type="ECO:0000313" key="2">
    <source>
        <dbReference type="EMBL" id="GFA97125.1"/>
    </source>
</evidence>
<gene>
    <name evidence="2" type="ORF">Tci_669097</name>
</gene>
<dbReference type="AlphaFoldDB" id="A0A699KIU9"/>
<name>A0A699KIU9_TANCI</name>
<comment type="caution">
    <text evidence="2">The sequence shown here is derived from an EMBL/GenBank/DDBJ whole genome shotgun (WGS) entry which is preliminary data.</text>
</comment>
<sequence length="183" mass="20703">MVEEFSKTPLVIYQNYLREFWCTVVVVRATPPTEDSEPISLKESGIRFIVQNRGTKIDIREIIYNNLVTRLLRTPRKTYVAYPRFISCVLERLLNIDYDQDITLGSTPSVLSKQNFNQNSSEVQPIKLIEYMLSVVSHQALVSPTLSLEKAGKKKKSQTMTKLAPKSQGPEVSGVPVNVTKGK</sequence>
<dbReference type="EMBL" id="BKCJ010524764">
    <property type="protein sequence ID" value="GFA97125.1"/>
    <property type="molecule type" value="Genomic_DNA"/>
</dbReference>
<evidence type="ECO:0000256" key="1">
    <source>
        <dbReference type="SAM" id="MobiDB-lite"/>
    </source>
</evidence>
<protein>
    <submittedName>
        <fullName evidence="2">Uncharacterized protein</fullName>
    </submittedName>
</protein>
<proteinExistence type="predicted"/>